<evidence type="ECO:0000313" key="2">
    <source>
        <dbReference type="Proteomes" id="UP001054889"/>
    </source>
</evidence>
<name>A0AAV5DXV5_ELECO</name>
<dbReference type="Proteomes" id="UP001054889">
    <property type="component" value="Unassembled WGS sequence"/>
</dbReference>
<gene>
    <name evidence="1" type="primary">gb01888</name>
    <name evidence="1" type="ORF">PR202_gb01888</name>
</gene>
<evidence type="ECO:0000313" key="1">
    <source>
        <dbReference type="EMBL" id="GJN15004.1"/>
    </source>
</evidence>
<keyword evidence="2" id="KW-1185">Reference proteome</keyword>
<comment type="caution">
    <text evidence="1">The sequence shown here is derived from an EMBL/GenBank/DDBJ whole genome shotgun (WGS) entry which is preliminary data.</text>
</comment>
<proteinExistence type="predicted"/>
<sequence>MQNNYDSNVVWKAADLALSCTKQVPEQRPSMTDVVAQLQECLKFEEGCGTM</sequence>
<dbReference type="EMBL" id="BQKI01000071">
    <property type="protein sequence ID" value="GJN15004.1"/>
    <property type="molecule type" value="Genomic_DNA"/>
</dbReference>
<dbReference type="InterPro" id="IPR011009">
    <property type="entry name" value="Kinase-like_dom_sf"/>
</dbReference>
<accession>A0AAV5DXV5</accession>
<dbReference type="Gene3D" id="1.10.510.10">
    <property type="entry name" value="Transferase(Phosphotransferase) domain 1"/>
    <property type="match status" value="1"/>
</dbReference>
<reference evidence="1" key="2">
    <citation type="submission" date="2021-12" db="EMBL/GenBank/DDBJ databases">
        <title>Resequencing data analysis of finger millet.</title>
        <authorList>
            <person name="Hatakeyama M."/>
            <person name="Aluri S."/>
            <person name="Balachadran M.T."/>
            <person name="Sivarajan S.R."/>
            <person name="Poveda L."/>
            <person name="Shimizu-Inatsugi R."/>
            <person name="Schlapbach R."/>
            <person name="Sreeman S.M."/>
            <person name="Shimizu K.K."/>
        </authorList>
    </citation>
    <scope>NUCLEOTIDE SEQUENCE</scope>
</reference>
<organism evidence="1 2">
    <name type="scientific">Eleusine coracana subsp. coracana</name>
    <dbReference type="NCBI Taxonomy" id="191504"/>
    <lineage>
        <taxon>Eukaryota</taxon>
        <taxon>Viridiplantae</taxon>
        <taxon>Streptophyta</taxon>
        <taxon>Embryophyta</taxon>
        <taxon>Tracheophyta</taxon>
        <taxon>Spermatophyta</taxon>
        <taxon>Magnoliopsida</taxon>
        <taxon>Liliopsida</taxon>
        <taxon>Poales</taxon>
        <taxon>Poaceae</taxon>
        <taxon>PACMAD clade</taxon>
        <taxon>Chloridoideae</taxon>
        <taxon>Cynodonteae</taxon>
        <taxon>Eleusininae</taxon>
        <taxon>Eleusine</taxon>
    </lineage>
</organism>
<reference evidence="1" key="1">
    <citation type="journal article" date="2018" name="DNA Res.">
        <title>Multiple hybrid de novo genome assembly of finger millet, an orphan allotetraploid crop.</title>
        <authorList>
            <person name="Hatakeyama M."/>
            <person name="Aluri S."/>
            <person name="Balachadran M.T."/>
            <person name="Sivarajan S.R."/>
            <person name="Patrignani A."/>
            <person name="Gruter S."/>
            <person name="Poveda L."/>
            <person name="Shimizu-Inatsugi R."/>
            <person name="Baeten J."/>
            <person name="Francoijs K.J."/>
            <person name="Nataraja K.N."/>
            <person name="Reddy Y.A.N."/>
            <person name="Phadnis S."/>
            <person name="Ravikumar R.L."/>
            <person name="Schlapbach R."/>
            <person name="Sreeman S.M."/>
            <person name="Shimizu K.K."/>
        </authorList>
    </citation>
    <scope>NUCLEOTIDE SEQUENCE</scope>
</reference>
<protein>
    <submittedName>
        <fullName evidence="1">Uncharacterized protein</fullName>
    </submittedName>
</protein>
<dbReference type="SUPFAM" id="SSF56112">
    <property type="entry name" value="Protein kinase-like (PK-like)"/>
    <property type="match status" value="1"/>
</dbReference>
<dbReference type="AlphaFoldDB" id="A0AAV5DXV5"/>